<dbReference type="GO" id="GO:0006281">
    <property type="term" value="P:DNA repair"/>
    <property type="evidence" value="ECO:0007669"/>
    <property type="project" value="InterPro"/>
</dbReference>
<proteinExistence type="predicted"/>
<sequence length="815" mass="88183">MRRSLPVECRSADIDAQSETPITPTSPDRTPDGIVLTDEFQRALTLLAQGQNMFLTGKAGTGKSTLIRRFMADTDRNVVVAAPTGIAALNVDGYTIHRLFGFRTTTGLHEVRSGDYRPGRFARTLASLDTLIIDEASMVRADLFDMLAAALTQFGPHPGRPFGGVQVVLVGDLYQLPPVVSEHEREFFSTAYETPYFFSARSFDRDDFPTVALTKVFRQLGDDRMAAILNDIREGVLLGHAREQLNARTDPDFVPPDDEFWMTLAGTNRLVTARNRTQLDRLPGDEMVHHARTSGDLSLFDPPVEETVRFKVGAQVMMLNNDQSDRWVNGTIARVVGVDHDRHGAVVVVEFPDGTTADVTPFTWEATRPVVDGGSLRREVVGAFTQMPFKLAWAITIHKSQGQTLHRLVVDLSGGMFSFGQLYVALSRCTSLQGLVLKRPVLPKDMKTDRRIARFLRASVPGDQARRYCAIAVLTVGEEGRMSRPRPVELAVAFDDGTAVTTLVNPQRDLADARIAYGISVSDVLLAPTLREAWAVIAPMLTGCTPVGVGVDETMGLIDFELKRLGQVVPMPMGVDLPRRTGATGRSALDVATATMAAFTESGMGDTGSSAFEEPESAEVSGLLISRDHHTATPTAAHLPALSALLRVSQSVGTVLLGGTADAPCDEDPAVRRSVADQLRAAAARVTLTDEVIERVRAVEALLDTEILSETMILERPDINALLAPGTRICFTGTAQDAAGRVLERDEVEQLAVSAGLTPVKTVSKTRCDVLVTAEAGTQSGKARKAAEFGKPVVCADEFFAWVAAHPAAKYHSGS</sequence>
<dbReference type="GO" id="GO:0000723">
    <property type="term" value="P:telomere maintenance"/>
    <property type="evidence" value="ECO:0007669"/>
    <property type="project" value="InterPro"/>
</dbReference>
<dbReference type="FunFam" id="3.40.50.300:FF:001498">
    <property type="entry name" value="ATP-dependent DNA helicase"/>
    <property type="match status" value="1"/>
</dbReference>
<dbReference type="OrthoDB" id="9763659at2"/>
<dbReference type="PANTHER" id="PTHR47642:SF6">
    <property type="entry name" value="ATP-DEPENDENT DNA HELICASE"/>
    <property type="match status" value="1"/>
</dbReference>
<dbReference type="Proteomes" id="UP000430146">
    <property type="component" value="Unassembled WGS sequence"/>
</dbReference>
<accession>A0A5S9R9V0</accession>
<evidence type="ECO:0000313" key="3">
    <source>
        <dbReference type="EMBL" id="CAA0138337.1"/>
    </source>
</evidence>
<gene>
    <name evidence="3" type="primary">recD2_1</name>
    <name evidence="3" type="ORF">AELLOGFF_02450</name>
</gene>
<evidence type="ECO:0000256" key="1">
    <source>
        <dbReference type="SAM" id="MobiDB-lite"/>
    </source>
</evidence>
<keyword evidence="4" id="KW-1185">Reference proteome</keyword>
<dbReference type="SUPFAM" id="SSF52540">
    <property type="entry name" value="P-loop containing nucleoside triphosphate hydrolases"/>
    <property type="match status" value="2"/>
</dbReference>
<dbReference type="InterPro" id="IPR027417">
    <property type="entry name" value="P-loop_NTPase"/>
</dbReference>
<dbReference type="Pfam" id="PF05970">
    <property type="entry name" value="PIF1"/>
    <property type="match status" value="1"/>
</dbReference>
<dbReference type="PANTHER" id="PTHR47642">
    <property type="entry name" value="ATP-DEPENDENT DNA HELICASE"/>
    <property type="match status" value="1"/>
</dbReference>
<dbReference type="CDD" id="cd18809">
    <property type="entry name" value="SF1_C_RecD"/>
    <property type="match status" value="1"/>
</dbReference>
<keyword evidence="3" id="KW-0378">Hydrolase</keyword>
<dbReference type="AlphaFoldDB" id="A0A5S9R9V0"/>
<keyword evidence="3" id="KW-0067">ATP-binding</keyword>
<dbReference type="EC" id="3.6.4.12" evidence="3"/>
<keyword evidence="3" id="KW-0347">Helicase</keyword>
<evidence type="ECO:0000313" key="4">
    <source>
        <dbReference type="Proteomes" id="UP000430146"/>
    </source>
</evidence>
<feature type="domain" description="AAA+ ATPase" evidence="2">
    <location>
        <begin position="49"/>
        <end position="172"/>
    </location>
</feature>
<dbReference type="InterPro" id="IPR003593">
    <property type="entry name" value="AAA+_ATPase"/>
</dbReference>
<keyword evidence="3" id="KW-0547">Nucleotide-binding</keyword>
<dbReference type="InterPro" id="IPR051055">
    <property type="entry name" value="PIF1_helicase"/>
</dbReference>
<dbReference type="InterPro" id="IPR010285">
    <property type="entry name" value="DNA_helicase_pif1-like_DEAD"/>
</dbReference>
<dbReference type="GO" id="GO:0016787">
    <property type="term" value="F:hydrolase activity"/>
    <property type="evidence" value="ECO:0007669"/>
    <property type="project" value="UniProtKB-KW"/>
</dbReference>
<dbReference type="InterPro" id="IPR036420">
    <property type="entry name" value="BRCT_dom_sf"/>
</dbReference>
<name>A0A5S9R9V0_MYCVN</name>
<dbReference type="Gene3D" id="2.30.30.940">
    <property type="match status" value="1"/>
</dbReference>
<organism evidence="3 4">
    <name type="scientific">Mycolicibacterium vanbaalenii</name>
    <name type="common">Mycobacterium vanbaalenii</name>
    <dbReference type="NCBI Taxonomy" id="110539"/>
    <lineage>
        <taxon>Bacteria</taxon>
        <taxon>Bacillati</taxon>
        <taxon>Actinomycetota</taxon>
        <taxon>Actinomycetes</taxon>
        <taxon>Mycobacteriales</taxon>
        <taxon>Mycobacteriaceae</taxon>
        <taxon>Mycolicibacterium</taxon>
    </lineage>
</organism>
<dbReference type="SMART" id="SM00382">
    <property type="entry name" value="AAA"/>
    <property type="match status" value="1"/>
</dbReference>
<evidence type="ECO:0000259" key="2">
    <source>
        <dbReference type="SMART" id="SM00382"/>
    </source>
</evidence>
<reference evidence="3 4" key="1">
    <citation type="submission" date="2019-11" db="EMBL/GenBank/DDBJ databases">
        <authorList>
            <person name="Holert J."/>
        </authorList>
    </citation>
    <scope>NUCLEOTIDE SEQUENCE [LARGE SCALE GENOMIC DNA]</scope>
    <source>
        <strain evidence="3">BC8_1</strain>
    </source>
</reference>
<dbReference type="EMBL" id="CACSIP010000076">
    <property type="protein sequence ID" value="CAA0138337.1"/>
    <property type="molecule type" value="Genomic_DNA"/>
</dbReference>
<feature type="region of interest" description="Disordered" evidence="1">
    <location>
        <begin position="1"/>
        <end position="32"/>
    </location>
</feature>
<dbReference type="SUPFAM" id="SSF52113">
    <property type="entry name" value="BRCT domain"/>
    <property type="match status" value="1"/>
</dbReference>
<protein>
    <submittedName>
        <fullName evidence="3">ATP-dependent RecD-like DNA helicase</fullName>
        <ecNumber evidence="3">3.6.4.12</ecNumber>
    </submittedName>
</protein>
<dbReference type="Gene3D" id="3.40.50.10190">
    <property type="entry name" value="BRCT domain"/>
    <property type="match status" value="1"/>
</dbReference>
<dbReference type="GO" id="GO:0003678">
    <property type="term" value="F:DNA helicase activity"/>
    <property type="evidence" value="ECO:0007669"/>
    <property type="project" value="UniProtKB-EC"/>
</dbReference>
<feature type="compositionally biased region" description="Polar residues" evidence="1">
    <location>
        <begin position="17"/>
        <end position="28"/>
    </location>
</feature>
<dbReference type="Gene3D" id="3.40.50.300">
    <property type="entry name" value="P-loop containing nucleotide triphosphate hydrolases"/>
    <property type="match status" value="1"/>
</dbReference>